<protein>
    <submittedName>
        <fullName evidence="8">Acetyl-CoA acetyltransferase</fullName>
    </submittedName>
</protein>
<evidence type="ECO:0000256" key="2">
    <source>
        <dbReference type="ARBA" id="ARBA00022679"/>
    </source>
</evidence>
<dbReference type="InterPro" id="IPR020615">
    <property type="entry name" value="Thiolase_acyl_enz_int_AS"/>
</dbReference>
<dbReference type="PIRSF" id="PIRSF000429">
    <property type="entry name" value="Ac-CoA_Ac_transf"/>
    <property type="match status" value="1"/>
</dbReference>
<dbReference type="PANTHER" id="PTHR43365">
    <property type="entry name" value="BLR7806 PROTEIN"/>
    <property type="match status" value="1"/>
</dbReference>
<dbReference type="InterPro" id="IPR016039">
    <property type="entry name" value="Thiolase-like"/>
</dbReference>
<feature type="active site" description="Proton acceptor" evidence="4">
    <location>
        <position position="358"/>
    </location>
</feature>
<evidence type="ECO:0000259" key="7">
    <source>
        <dbReference type="Pfam" id="PF02803"/>
    </source>
</evidence>
<evidence type="ECO:0000259" key="6">
    <source>
        <dbReference type="Pfam" id="PF00108"/>
    </source>
</evidence>
<comment type="caution">
    <text evidence="8">The sequence shown here is derived from an EMBL/GenBank/DDBJ whole genome shotgun (WGS) entry which is preliminary data.</text>
</comment>
<dbReference type="GO" id="GO:0003988">
    <property type="term" value="F:acetyl-CoA C-acyltransferase activity"/>
    <property type="evidence" value="ECO:0007669"/>
    <property type="project" value="UniProtKB-ARBA"/>
</dbReference>
<dbReference type="InterPro" id="IPR002155">
    <property type="entry name" value="Thiolase"/>
</dbReference>
<dbReference type="InterPro" id="IPR020616">
    <property type="entry name" value="Thiolase_N"/>
</dbReference>
<dbReference type="Gene3D" id="3.40.47.10">
    <property type="match status" value="2"/>
</dbReference>
<dbReference type="AlphaFoldDB" id="A0A8J2VMK1"/>
<sequence length="402" mass="41908">MPEAFIYDAVRTPRGRGKPDGALHEVSSLALATTALEALKSRSNLDSGVVDDVILGCVDAVGEAGGDIARAAAINADYGTSVPGIQINRFCASGLDAINMAAGQIMAGQHDLVVGGGVESMSRVGIGAAGGAWPMDPDIALKSYFMPQGVSADLIATKYGFSRDEVDAYAVESQKRAKAAWDDGRFKDSIVPVKDINGITILDRDEHMRPETTMQSLGALKASFVQMGEMGGFDAVAIQAHPEVEEINHVHHAGNSSGIVDGAAAVLLGTREAGDRIGRKPRARIRAFANIGSDPALMLTGPVDVTKKVLKRAGMEIGDLDLIEINEAFASVVLRFQQAFDLDLAKVNVNGGAIAMGHPLGATGAMITGTVLDELERSGKSTALITLCIGAGMGTATIIERV</sequence>
<dbReference type="PROSITE" id="PS00099">
    <property type="entry name" value="THIOLASE_3"/>
    <property type="match status" value="1"/>
</dbReference>
<dbReference type="PROSITE" id="PS00737">
    <property type="entry name" value="THIOLASE_2"/>
    <property type="match status" value="1"/>
</dbReference>
<organism evidence="8 9">
    <name type="scientific">Agaricicola taiwanensis</name>
    <dbReference type="NCBI Taxonomy" id="591372"/>
    <lineage>
        <taxon>Bacteria</taxon>
        <taxon>Pseudomonadati</taxon>
        <taxon>Pseudomonadota</taxon>
        <taxon>Alphaproteobacteria</taxon>
        <taxon>Rhodobacterales</taxon>
        <taxon>Paracoccaceae</taxon>
        <taxon>Agaricicola</taxon>
    </lineage>
</organism>
<dbReference type="EMBL" id="BMCP01000001">
    <property type="protein sequence ID" value="GGE31416.1"/>
    <property type="molecule type" value="Genomic_DNA"/>
</dbReference>
<feature type="domain" description="Thiolase N-terminal" evidence="6">
    <location>
        <begin position="5"/>
        <end position="230"/>
    </location>
</feature>
<dbReference type="InterPro" id="IPR020613">
    <property type="entry name" value="Thiolase_CS"/>
</dbReference>
<feature type="active site" description="Acyl-thioester intermediate" evidence="4">
    <location>
        <position position="91"/>
    </location>
</feature>
<feature type="active site" description="Proton acceptor" evidence="4">
    <location>
        <position position="388"/>
    </location>
</feature>
<feature type="domain" description="Thiolase C-terminal" evidence="7">
    <location>
        <begin position="280"/>
        <end position="401"/>
    </location>
</feature>
<reference evidence="8" key="2">
    <citation type="submission" date="2020-09" db="EMBL/GenBank/DDBJ databases">
        <authorList>
            <person name="Sun Q."/>
            <person name="Sedlacek I."/>
        </authorList>
    </citation>
    <scope>NUCLEOTIDE SEQUENCE</scope>
    <source>
        <strain evidence="8">CCM 7684</strain>
    </source>
</reference>
<proteinExistence type="inferred from homology"/>
<dbReference type="InterPro" id="IPR020610">
    <property type="entry name" value="Thiolase_AS"/>
</dbReference>
<accession>A0A8J2VMK1</accession>
<evidence type="ECO:0000313" key="9">
    <source>
        <dbReference type="Proteomes" id="UP000602745"/>
    </source>
</evidence>
<evidence type="ECO:0000256" key="3">
    <source>
        <dbReference type="ARBA" id="ARBA00023315"/>
    </source>
</evidence>
<keyword evidence="3 5" id="KW-0012">Acyltransferase</keyword>
<dbReference type="RefSeq" id="WP_188408191.1">
    <property type="nucleotide sequence ID" value="NZ_BMCP01000001.1"/>
</dbReference>
<evidence type="ECO:0000256" key="4">
    <source>
        <dbReference type="PIRSR" id="PIRSR000429-1"/>
    </source>
</evidence>
<evidence type="ECO:0000256" key="1">
    <source>
        <dbReference type="ARBA" id="ARBA00010982"/>
    </source>
</evidence>
<dbReference type="InterPro" id="IPR020617">
    <property type="entry name" value="Thiolase_C"/>
</dbReference>
<dbReference type="Proteomes" id="UP000602745">
    <property type="component" value="Unassembled WGS sequence"/>
</dbReference>
<dbReference type="SUPFAM" id="SSF53901">
    <property type="entry name" value="Thiolase-like"/>
    <property type="match status" value="2"/>
</dbReference>
<keyword evidence="2 5" id="KW-0808">Transferase</keyword>
<evidence type="ECO:0000256" key="5">
    <source>
        <dbReference type="RuleBase" id="RU003557"/>
    </source>
</evidence>
<evidence type="ECO:0000313" key="8">
    <source>
        <dbReference type="EMBL" id="GGE31416.1"/>
    </source>
</evidence>
<gene>
    <name evidence="8" type="ORF">GCM10007276_05780</name>
</gene>
<dbReference type="NCBIfam" id="NF006090">
    <property type="entry name" value="PRK08242.1"/>
    <property type="match status" value="1"/>
</dbReference>
<dbReference type="CDD" id="cd00751">
    <property type="entry name" value="thiolase"/>
    <property type="match status" value="1"/>
</dbReference>
<dbReference type="PROSITE" id="PS00098">
    <property type="entry name" value="THIOLASE_1"/>
    <property type="match status" value="1"/>
</dbReference>
<reference evidence="8" key="1">
    <citation type="journal article" date="2014" name="Int. J. Syst. Evol. Microbiol.">
        <title>Complete genome sequence of Corynebacterium casei LMG S-19264T (=DSM 44701T), isolated from a smear-ripened cheese.</title>
        <authorList>
            <consortium name="US DOE Joint Genome Institute (JGI-PGF)"/>
            <person name="Walter F."/>
            <person name="Albersmeier A."/>
            <person name="Kalinowski J."/>
            <person name="Ruckert C."/>
        </authorList>
    </citation>
    <scope>NUCLEOTIDE SEQUENCE</scope>
    <source>
        <strain evidence="8">CCM 7684</strain>
    </source>
</reference>
<dbReference type="Pfam" id="PF02803">
    <property type="entry name" value="Thiolase_C"/>
    <property type="match status" value="1"/>
</dbReference>
<comment type="similarity">
    <text evidence="1 5">Belongs to the thiolase-like superfamily. Thiolase family.</text>
</comment>
<dbReference type="NCBIfam" id="TIGR01930">
    <property type="entry name" value="AcCoA-C-Actrans"/>
    <property type="match status" value="1"/>
</dbReference>
<dbReference type="PANTHER" id="PTHR43365:SF1">
    <property type="entry name" value="ACETYL-COA C-ACYLTRANSFERASE"/>
    <property type="match status" value="1"/>
</dbReference>
<dbReference type="Pfam" id="PF00108">
    <property type="entry name" value="Thiolase_N"/>
    <property type="match status" value="1"/>
</dbReference>
<keyword evidence="9" id="KW-1185">Reference proteome</keyword>
<name>A0A8J2VMK1_9RHOB</name>